<sequence length="169" mass="17006">MAQNGSVVIDILSRTNGAVVSQVSNASQDVTLNQISIVRVHATRDAVTSYERVGNDLVIHMKDGRTVRYHSFFDTDGKGHHSELVFDDGVHPIEHAAFVDTGATAGAVPVVPAYETIPDVGALVLDSSNFDPAVLGAVLGVLALGAGIAIAAGGGGGGGGGSSSNNGGS</sequence>
<dbReference type="RefSeq" id="WP_217147636.1">
    <property type="nucleotide sequence ID" value="NZ_JAFMOY010000086.1"/>
</dbReference>
<evidence type="ECO:0000313" key="3">
    <source>
        <dbReference type="Proteomes" id="UP000739284"/>
    </source>
</evidence>
<accession>A0ABS6L9G6</accession>
<evidence type="ECO:0000259" key="1">
    <source>
        <dbReference type="Pfam" id="PF22783"/>
    </source>
</evidence>
<keyword evidence="3" id="KW-1185">Reference proteome</keyword>
<gene>
    <name evidence="2" type="ORF">J1784_00725</name>
</gene>
<reference evidence="2 3" key="1">
    <citation type="submission" date="2021-03" db="EMBL/GenBank/DDBJ databases">
        <title>Five novel Rahnella species.</title>
        <authorList>
            <person name="Brady C."/>
            <person name="Asselin J."/>
            <person name="Beer S."/>
            <person name="Bruberg M.B."/>
            <person name="Crampton B."/>
            <person name="Venter S."/>
            <person name="Arnold D."/>
            <person name="Denman S."/>
        </authorList>
    </citation>
    <scope>NUCLEOTIDE SEQUENCE [LARGE SCALE GENOMIC DNA]</scope>
    <source>
        <strain evidence="2 3">FRB 231</strain>
    </source>
</reference>
<protein>
    <submittedName>
        <fullName evidence="2">BapA prefix-like domain-containing protein</fullName>
    </submittedName>
</protein>
<feature type="non-terminal residue" evidence="2">
    <location>
        <position position="169"/>
    </location>
</feature>
<dbReference type="InterPro" id="IPR048051">
    <property type="entry name" value="BapA-like_prefix-like"/>
</dbReference>
<evidence type="ECO:0000313" key="2">
    <source>
        <dbReference type="EMBL" id="MBU9843578.1"/>
    </source>
</evidence>
<dbReference type="Proteomes" id="UP000739284">
    <property type="component" value="Unassembled WGS sequence"/>
</dbReference>
<organism evidence="2 3">
    <name type="scientific">Rahnella ecdela</name>
    <dbReference type="NCBI Taxonomy" id="2816250"/>
    <lineage>
        <taxon>Bacteria</taxon>
        <taxon>Pseudomonadati</taxon>
        <taxon>Pseudomonadota</taxon>
        <taxon>Gammaproteobacteria</taxon>
        <taxon>Enterobacterales</taxon>
        <taxon>Yersiniaceae</taxon>
        <taxon>Rahnella</taxon>
    </lineage>
</organism>
<dbReference type="Pfam" id="PF22783">
    <property type="entry name" value="BapA_N"/>
    <property type="match status" value="1"/>
</dbReference>
<name>A0ABS6L9G6_9GAMM</name>
<proteinExistence type="predicted"/>
<feature type="domain" description="Biofilm-associated protein BapA-like prefix-like" evidence="1">
    <location>
        <begin position="9"/>
        <end position="126"/>
    </location>
</feature>
<dbReference type="EMBL" id="JAFMOY010000086">
    <property type="protein sequence ID" value="MBU9843578.1"/>
    <property type="molecule type" value="Genomic_DNA"/>
</dbReference>
<dbReference type="NCBIfam" id="NF033677">
    <property type="entry name" value="biofilm_BapA_N"/>
    <property type="match status" value="1"/>
</dbReference>
<comment type="caution">
    <text evidence="2">The sequence shown here is derived from an EMBL/GenBank/DDBJ whole genome shotgun (WGS) entry which is preliminary data.</text>
</comment>